<sequence>MPSVVIEGIEYVPRSEVPPLTDARLQRALEELVYIQYFRESHKAIP</sequence>
<dbReference type="RefSeq" id="WP_268261919.1">
    <property type="nucleotide sequence ID" value="NZ_JALQCX010000016.1"/>
</dbReference>
<evidence type="ECO:0000313" key="1">
    <source>
        <dbReference type="EMBL" id="MCK9814598.1"/>
    </source>
</evidence>
<organism evidence="1 2">
    <name type="scientific">Pseudomonas morbosilactucae</name>
    <dbReference type="NCBI Taxonomy" id="2938197"/>
    <lineage>
        <taxon>Bacteria</taxon>
        <taxon>Pseudomonadati</taxon>
        <taxon>Pseudomonadota</taxon>
        <taxon>Gammaproteobacteria</taxon>
        <taxon>Pseudomonadales</taxon>
        <taxon>Pseudomonadaceae</taxon>
        <taxon>Pseudomonas</taxon>
    </lineage>
</organism>
<dbReference type="Proteomes" id="UP001155163">
    <property type="component" value="Unassembled WGS sequence"/>
</dbReference>
<accession>A0ABT0JF96</accession>
<keyword evidence="2" id="KW-1185">Reference proteome</keyword>
<comment type="caution">
    <text evidence="1">The sequence shown here is derived from an EMBL/GenBank/DDBJ whole genome shotgun (WGS) entry which is preliminary data.</text>
</comment>
<proteinExistence type="predicted"/>
<reference evidence="1 2" key="1">
    <citation type="journal article" date="2022" name="Int. J. Syst. Evol. Microbiol.">
        <title>Pseudomonas aegrilactucae sp. nov. and Pseudomonas morbosilactucae sp. nov., pathogens causing bacterial rot of lettuce in Japan.</title>
        <authorList>
            <person name="Sawada H."/>
            <person name="Fujikawa T."/>
            <person name="Satou M."/>
        </authorList>
    </citation>
    <scope>NUCLEOTIDE SEQUENCE [LARGE SCALE GENOMIC DNA]</scope>
    <source>
        <strain evidence="1 2">MAFF 302046</strain>
    </source>
</reference>
<evidence type="ECO:0000313" key="2">
    <source>
        <dbReference type="Proteomes" id="UP001155163"/>
    </source>
</evidence>
<gene>
    <name evidence="1" type="ORF">M1B35_10795</name>
</gene>
<name>A0ABT0JF96_9PSED</name>
<dbReference type="EMBL" id="JALQCX010000016">
    <property type="protein sequence ID" value="MCK9814598.1"/>
    <property type="molecule type" value="Genomic_DNA"/>
</dbReference>
<reference evidence="1 2" key="2">
    <citation type="journal article" date="2023" name="Plant Pathol.">
        <title>Dismantling and reorganizing Pseudomonas marginalis sensu#lato.</title>
        <authorList>
            <person name="Sawada H."/>
            <person name="Fujikawa T."/>
            <person name="Satou M."/>
        </authorList>
    </citation>
    <scope>NUCLEOTIDE SEQUENCE [LARGE SCALE GENOMIC DNA]</scope>
    <source>
        <strain evidence="1 2">MAFF 302046</strain>
    </source>
</reference>
<protein>
    <submittedName>
        <fullName evidence="1">Uncharacterized protein</fullName>
    </submittedName>
</protein>